<dbReference type="OrthoDB" id="3647at2759"/>
<comment type="similarity">
    <text evidence="1">Belongs to the glycosyltransferase 32 family.</text>
</comment>
<reference evidence="4" key="1">
    <citation type="journal article" date="2020" name="Stud. Mycol.">
        <title>101 Dothideomycetes genomes: a test case for predicting lifestyles and emergence of pathogens.</title>
        <authorList>
            <person name="Haridas S."/>
            <person name="Albert R."/>
            <person name="Binder M."/>
            <person name="Bloem J."/>
            <person name="Labutti K."/>
            <person name="Salamov A."/>
            <person name="Andreopoulos B."/>
            <person name="Baker S."/>
            <person name="Barry K."/>
            <person name="Bills G."/>
            <person name="Bluhm B."/>
            <person name="Cannon C."/>
            <person name="Castanera R."/>
            <person name="Culley D."/>
            <person name="Daum C."/>
            <person name="Ezra D."/>
            <person name="Gonzalez J."/>
            <person name="Henrissat B."/>
            <person name="Kuo A."/>
            <person name="Liang C."/>
            <person name="Lipzen A."/>
            <person name="Lutzoni F."/>
            <person name="Magnuson J."/>
            <person name="Mondo S."/>
            <person name="Nolan M."/>
            <person name="Ohm R."/>
            <person name="Pangilinan J."/>
            <person name="Park H.-J."/>
            <person name="Ramirez L."/>
            <person name="Alfaro M."/>
            <person name="Sun H."/>
            <person name="Tritt A."/>
            <person name="Yoshinaga Y."/>
            <person name="Zwiers L.-H."/>
            <person name="Turgeon B."/>
            <person name="Goodwin S."/>
            <person name="Spatafora J."/>
            <person name="Crous P."/>
            <person name="Grigoriev I."/>
        </authorList>
    </citation>
    <scope>NUCLEOTIDE SEQUENCE</scope>
    <source>
        <strain evidence="4">CBS 133067</strain>
    </source>
</reference>
<dbReference type="Gene3D" id="3.90.550.20">
    <property type="match status" value="1"/>
</dbReference>
<dbReference type="PANTHER" id="PTHR32385:SF15">
    <property type="entry name" value="INOSITOL PHOSPHOCERAMIDE MANNOSYLTRANSFERASE 1"/>
    <property type="match status" value="1"/>
</dbReference>
<dbReference type="PANTHER" id="PTHR32385">
    <property type="entry name" value="MANNOSYL PHOSPHORYLINOSITOL CERAMIDE SYNTHASE"/>
    <property type="match status" value="1"/>
</dbReference>
<evidence type="ECO:0000256" key="3">
    <source>
        <dbReference type="SAM" id="SignalP"/>
    </source>
</evidence>
<feature type="chain" id="PRO_5040255011" evidence="3">
    <location>
        <begin position="19"/>
        <end position="298"/>
    </location>
</feature>
<keyword evidence="5" id="KW-1185">Reference proteome</keyword>
<keyword evidence="3" id="KW-0732">Signal</keyword>
<dbReference type="AlphaFoldDB" id="A0A9P4I1C8"/>
<evidence type="ECO:0000313" key="5">
    <source>
        <dbReference type="Proteomes" id="UP000799772"/>
    </source>
</evidence>
<evidence type="ECO:0000256" key="2">
    <source>
        <dbReference type="ARBA" id="ARBA00022679"/>
    </source>
</evidence>
<sequence length="298" mass="34506">RHGVALFTAALLTFIVLLRHHLRDLAEVAETYSTFYPYLERHPEALYRYAKPAHEDQSQRDQQQNYVPPILHHIFLTEGRNWSSLFKYESAIASCQDLHPNWTHHLWTDAMATTFMNQHYPEIFPHYKGYKQSIQRVNVLRYALLHHFGGVYLDIDVTYLQPLDDLRTLPWLTPGAYPAGVNNAFILAKPDHRLLEHLLAKVKSRDLLWGMPYVENMLSTGCMFFSNRWMNYARSLARTQPVPMEDRIYILADQEGNMDPHMLRGAVTTPLFSHAGASSLHGWDAAAIVLLGKHYGYF</sequence>
<dbReference type="GO" id="GO:0051999">
    <property type="term" value="P:mannosyl-inositol phosphorylceramide biosynthetic process"/>
    <property type="evidence" value="ECO:0007669"/>
    <property type="project" value="TreeGrafter"/>
</dbReference>
<dbReference type="Pfam" id="PF04488">
    <property type="entry name" value="Gly_transf_sug"/>
    <property type="match status" value="1"/>
</dbReference>
<evidence type="ECO:0000256" key="1">
    <source>
        <dbReference type="ARBA" id="ARBA00009003"/>
    </source>
</evidence>
<name>A0A9P4I1C8_9PEZI</name>
<organism evidence="4 5">
    <name type="scientific">Rhizodiscina lignyota</name>
    <dbReference type="NCBI Taxonomy" id="1504668"/>
    <lineage>
        <taxon>Eukaryota</taxon>
        <taxon>Fungi</taxon>
        <taxon>Dikarya</taxon>
        <taxon>Ascomycota</taxon>
        <taxon>Pezizomycotina</taxon>
        <taxon>Dothideomycetes</taxon>
        <taxon>Pleosporomycetidae</taxon>
        <taxon>Aulographales</taxon>
        <taxon>Rhizodiscinaceae</taxon>
        <taxon>Rhizodiscina</taxon>
    </lineage>
</organism>
<feature type="signal peptide" evidence="3">
    <location>
        <begin position="1"/>
        <end position="18"/>
    </location>
</feature>
<accession>A0A9P4I1C8</accession>
<evidence type="ECO:0000313" key="4">
    <source>
        <dbReference type="EMBL" id="KAF2093170.1"/>
    </source>
</evidence>
<dbReference type="InterPro" id="IPR029044">
    <property type="entry name" value="Nucleotide-diphossugar_trans"/>
</dbReference>
<dbReference type="EMBL" id="ML978139">
    <property type="protein sequence ID" value="KAF2093170.1"/>
    <property type="molecule type" value="Genomic_DNA"/>
</dbReference>
<feature type="non-terminal residue" evidence="4">
    <location>
        <position position="1"/>
    </location>
</feature>
<dbReference type="SUPFAM" id="SSF53448">
    <property type="entry name" value="Nucleotide-diphospho-sugar transferases"/>
    <property type="match status" value="1"/>
</dbReference>
<proteinExistence type="inferred from homology"/>
<comment type="caution">
    <text evidence="4">The sequence shown here is derived from an EMBL/GenBank/DDBJ whole genome shotgun (WGS) entry which is preliminary data.</text>
</comment>
<dbReference type="InterPro" id="IPR007577">
    <property type="entry name" value="GlycoTrfase_DXD_sugar-bd_CS"/>
</dbReference>
<gene>
    <name evidence="4" type="ORF">NA57DRAFT_9908</name>
</gene>
<dbReference type="GO" id="GO:0016020">
    <property type="term" value="C:membrane"/>
    <property type="evidence" value="ECO:0007669"/>
    <property type="project" value="GOC"/>
</dbReference>
<feature type="non-terminal residue" evidence="4">
    <location>
        <position position="298"/>
    </location>
</feature>
<dbReference type="GO" id="GO:0000030">
    <property type="term" value="F:mannosyltransferase activity"/>
    <property type="evidence" value="ECO:0007669"/>
    <property type="project" value="TreeGrafter"/>
</dbReference>
<dbReference type="Proteomes" id="UP000799772">
    <property type="component" value="Unassembled WGS sequence"/>
</dbReference>
<protein>
    <submittedName>
        <fullName evidence="4">Uncharacterized protein</fullName>
    </submittedName>
</protein>
<keyword evidence="2" id="KW-0808">Transferase</keyword>
<dbReference type="InterPro" id="IPR051706">
    <property type="entry name" value="Glycosyltransferase_domain"/>
</dbReference>